<proteinExistence type="predicted"/>
<dbReference type="Proteomes" id="UP000659124">
    <property type="component" value="Unassembled WGS sequence"/>
</dbReference>
<gene>
    <name evidence="1" type="ORF">ICL07_25665</name>
</gene>
<dbReference type="EMBL" id="JACVFC010000004">
    <property type="protein sequence ID" value="MBC9933805.1"/>
    <property type="molecule type" value="Genomic_DNA"/>
</dbReference>
<sequence>MNNDSLYQYVRQLHSKDLLLYDNLRYILESQVYYYGNHFLYSNERKRSADKALRWKELLKTCYVYYNLIGRRTKDARPQILSNAYFTVDSELEKIGYQVLSPCWSFRKNSRLFGDIAFYKAIKHISRQAFDSDFNYLVSDDFSKEYYAFRSKLIDEIVSSEIKALFVPNDVAFFENLSINVFKELKRPSFLFTHGLPGRYNIIDENRTDHLIVWGPRIKQHYVDTGFSPDKIWVSGHPFYKQLSVKEVRSDMTNILVLAKTGPGTPHSDGMILYDRGAQIVYLMEIQKVLQQKGIKKVRLRFHPSASPDWHYQFIDKNFFQPDFQPLNDSLQKASLVIGPVSTVFLEALYHGVNYMVFEPGEQGVNIFNERLVAPFDGKEERVPFADSVSALEKLLTDNVKVDTAIFNEYIAPFDIGFIKEIT</sequence>
<protein>
    <submittedName>
        <fullName evidence="1">Uncharacterized protein</fullName>
    </submittedName>
</protein>
<dbReference type="SUPFAM" id="SSF53756">
    <property type="entry name" value="UDP-Glycosyltransferase/glycogen phosphorylase"/>
    <property type="match status" value="1"/>
</dbReference>
<organism evidence="1 2">
    <name type="scientific">Chitinophaga qingshengii</name>
    <dbReference type="NCBI Taxonomy" id="1569794"/>
    <lineage>
        <taxon>Bacteria</taxon>
        <taxon>Pseudomonadati</taxon>
        <taxon>Bacteroidota</taxon>
        <taxon>Chitinophagia</taxon>
        <taxon>Chitinophagales</taxon>
        <taxon>Chitinophagaceae</taxon>
        <taxon>Chitinophaga</taxon>
    </lineage>
</organism>
<dbReference type="RefSeq" id="WP_188090920.1">
    <property type="nucleotide sequence ID" value="NZ_JACVFC010000004.1"/>
</dbReference>
<accession>A0ABR7TVX1</accession>
<name>A0ABR7TVX1_9BACT</name>
<comment type="caution">
    <text evidence="1">The sequence shown here is derived from an EMBL/GenBank/DDBJ whole genome shotgun (WGS) entry which is preliminary data.</text>
</comment>
<evidence type="ECO:0000313" key="2">
    <source>
        <dbReference type="Proteomes" id="UP000659124"/>
    </source>
</evidence>
<keyword evidence="2" id="KW-1185">Reference proteome</keyword>
<evidence type="ECO:0000313" key="1">
    <source>
        <dbReference type="EMBL" id="MBC9933805.1"/>
    </source>
</evidence>
<reference evidence="1 2" key="1">
    <citation type="submission" date="2020-09" db="EMBL/GenBank/DDBJ databases">
        <title>Genome sequences of type strains of Chitinophaga qingshengii and Chitinophaga varians.</title>
        <authorList>
            <person name="Kittiwongwattana C."/>
        </authorList>
    </citation>
    <scope>NUCLEOTIDE SEQUENCE [LARGE SCALE GENOMIC DNA]</scope>
    <source>
        <strain evidence="1 2">JCM 30026</strain>
    </source>
</reference>